<dbReference type="InterPro" id="IPR001611">
    <property type="entry name" value="Leu-rich_rpt"/>
</dbReference>
<dbReference type="Pfam" id="PF00560">
    <property type="entry name" value="LRR_1"/>
    <property type="match status" value="3"/>
</dbReference>
<keyword evidence="6" id="KW-1133">Transmembrane helix</keyword>
<evidence type="ECO:0000256" key="3">
    <source>
        <dbReference type="ARBA" id="ARBA00022692"/>
    </source>
</evidence>
<keyword evidence="5" id="KW-0677">Repeat</keyword>
<dbReference type="Gene3D" id="3.80.10.10">
    <property type="entry name" value="Ribonuclease Inhibitor"/>
    <property type="match status" value="1"/>
</dbReference>
<comment type="caution">
    <text evidence="10">The sequence shown here is derived from an EMBL/GenBank/DDBJ whole genome shotgun (WGS) entry which is preliminary data.</text>
</comment>
<keyword evidence="7" id="KW-0472">Membrane</keyword>
<dbReference type="Proteomes" id="UP000436088">
    <property type="component" value="Unassembled WGS sequence"/>
</dbReference>
<keyword evidence="2" id="KW-0433">Leucine-rich repeat</keyword>
<proteinExistence type="predicted"/>
<dbReference type="AlphaFoldDB" id="A0A6A2WNS1"/>
<evidence type="ECO:0000256" key="4">
    <source>
        <dbReference type="ARBA" id="ARBA00022729"/>
    </source>
</evidence>
<gene>
    <name evidence="10" type="ORF">F3Y22_tig00116995pilonHSYRG00050</name>
</gene>
<evidence type="ECO:0000256" key="1">
    <source>
        <dbReference type="ARBA" id="ARBA00004479"/>
    </source>
</evidence>
<reference evidence="10" key="1">
    <citation type="submission" date="2019-09" db="EMBL/GenBank/DDBJ databases">
        <title>Draft genome information of white flower Hibiscus syriacus.</title>
        <authorList>
            <person name="Kim Y.-M."/>
        </authorList>
    </citation>
    <scope>NUCLEOTIDE SEQUENCE [LARGE SCALE GENOMIC DNA]</scope>
    <source>
        <strain evidence="10">YM2019G1</strain>
    </source>
</reference>
<name>A0A6A2WNS1_HIBSY</name>
<protein>
    <submittedName>
        <fullName evidence="10">Uncharacterized protein</fullName>
    </submittedName>
</protein>
<dbReference type="SUPFAM" id="SSF52058">
    <property type="entry name" value="L domain-like"/>
    <property type="match status" value="1"/>
</dbReference>
<evidence type="ECO:0000256" key="9">
    <source>
        <dbReference type="ARBA" id="ARBA00023180"/>
    </source>
</evidence>
<dbReference type="PANTHER" id="PTHR27000">
    <property type="entry name" value="LEUCINE-RICH REPEAT RECEPTOR-LIKE PROTEIN KINASE FAMILY PROTEIN-RELATED"/>
    <property type="match status" value="1"/>
</dbReference>
<sequence length="185" mass="20810">MRGYLGGFYKLKGLYLSNNQINGSIFENFGRNCRYLEYLDLSGNFLVGRIPDSLGNCQRLQTLLLFSNMLDGVIPNELGQLHKLEILDVSRSKHSGLIPAELENFVWLSVLVLSNLFDHVLSEQSSSAELSFRLPLATTDEHNRLRGSIPMTTTTLPKLRMLWVPRANLGGSWQGIGTAVRIWKS</sequence>
<evidence type="ECO:0000256" key="5">
    <source>
        <dbReference type="ARBA" id="ARBA00022737"/>
    </source>
</evidence>
<evidence type="ECO:0000256" key="6">
    <source>
        <dbReference type="ARBA" id="ARBA00022989"/>
    </source>
</evidence>
<keyword evidence="11" id="KW-1185">Reference proteome</keyword>
<keyword evidence="4" id="KW-0732">Signal</keyword>
<comment type="subcellular location">
    <subcellularLocation>
        <location evidence="1">Membrane</location>
        <topology evidence="1">Single-pass type I membrane protein</topology>
    </subcellularLocation>
</comment>
<evidence type="ECO:0000313" key="11">
    <source>
        <dbReference type="Proteomes" id="UP000436088"/>
    </source>
</evidence>
<dbReference type="GO" id="GO:0016020">
    <property type="term" value="C:membrane"/>
    <property type="evidence" value="ECO:0007669"/>
    <property type="project" value="UniProtKB-SubCell"/>
</dbReference>
<dbReference type="FunFam" id="3.80.10.10:FF:000383">
    <property type="entry name" value="Leucine-rich repeat receptor protein kinase EMS1"/>
    <property type="match status" value="1"/>
</dbReference>
<organism evidence="10 11">
    <name type="scientific">Hibiscus syriacus</name>
    <name type="common">Rose of Sharon</name>
    <dbReference type="NCBI Taxonomy" id="106335"/>
    <lineage>
        <taxon>Eukaryota</taxon>
        <taxon>Viridiplantae</taxon>
        <taxon>Streptophyta</taxon>
        <taxon>Embryophyta</taxon>
        <taxon>Tracheophyta</taxon>
        <taxon>Spermatophyta</taxon>
        <taxon>Magnoliopsida</taxon>
        <taxon>eudicotyledons</taxon>
        <taxon>Gunneridae</taxon>
        <taxon>Pentapetalae</taxon>
        <taxon>rosids</taxon>
        <taxon>malvids</taxon>
        <taxon>Malvales</taxon>
        <taxon>Malvaceae</taxon>
        <taxon>Malvoideae</taxon>
        <taxon>Hibiscus</taxon>
    </lineage>
</organism>
<evidence type="ECO:0000313" key="10">
    <source>
        <dbReference type="EMBL" id="KAE8657405.1"/>
    </source>
</evidence>
<accession>A0A6A2WNS1</accession>
<keyword evidence="9" id="KW-0325">Glycoprotein</keyword>
<evidence type="ECO:0000256" key="2">
    <source>
        <dbReference type="ARBA" id="ARBA00022614"/>
    </source>
</evidence>
<evidence type="ECO:0000256" key="7">
    <source>
        <dbReference type="ARBA" id="ARBA00023136"/>
    </source>
</evidence>
<keyword evidence="3" id="KW-0812">Transmembrane</keyword>
<evidence type="ECO:0000256" key="8">
    <source>
        <dbReference type="ARBA" id="ARBA00023170"/>
    </source>
</evidence>
<keyword evidence="8" id="KW-0675">Receptor</keyword>
<dbReference type="PANTHER" id="PTHR27000:SF580">
    <property type="entry name" value="LRR RECEPTOR-LIKE SERINE_THREONINE-PROTEIN KINASE RPK2"/>
    <property type="match status" value="1"/>
</dbReference>
<dbReference type="EMBL" id="VEPZ02001760">
    <property type="protein sequence ID" value="KAE8657405.1"/>
    <property type="molecule type" value="Genomic_DNA"/>
</dbReference>
<dbReference type="InterPro" id="IPR032675">
    <property type="entry name" value="LRR_dom_sf"/>
</dbReference>